<dbReference type="GO" id="GO:0051539">
    <property type="term" value="F:4 iron, 4 sulfur cluster binding"/>
    <property type="evidence" value="ECO:0007669"/>
    <property type="project" value="UniProtKB-UniRule"/>
</dbReference>
<dbReference type="SFLD" id="SFLDS00029">
    <property type="entry name" value="Radical_SAM"/>
    <property type="match status" value="1"/>
</dbReference>
<evidence type="ECO:0000313" key="11">
    <source>
        <dbReference type="EMBL" id="PAX09432.1"/>
    </source>
</evidence>
<sequence length="210" mass="22689">MSYAVKEMFLTLQGEGVNAGARAVFVRFAGCNLWSGREQDRATAVCRFCDTDFVGVDGAGGGKFADADALVSAVEAHWGEGRERRFVVLTGGEPMLQVDDALVGALHAAGFRIAIESNGTLPAHPRIDWVCVSPKAGSEVVQRSGDELKLVWPQTGIDLDALEGWRFAHRLVQPMDDADAAANQDAAIALVMERPSWRLSLQTHKLLGLR</sequence>
<dbReference type="GO" id="GO:0008616">
    <property type="term" value="P:tRNA queuosine(34) biosynthetic process"/>
    <property type="evidence" value="ECO:0007669"/>
    <property type="project" value="UniProtKB-UniRule"/>
</dbReference>
<dbReference type="InterPro" id="IPR013785">
    <property type="entry name" value="Aldolase_TIM"/>
</dbReference>
<comment type="cofactor">
    <cofactor evidence="9">
        <name>[4Fe-4S] cluster</name>
        <dbReference type="ChEBI" id="CHEBI:49883"/>
    </cofactor>
    <text evidence="9">Binds 1 [4Fe-4S] cluster. The cluster is coordinated with 3 cysteines and an exchangeable S-adenosyl-L-methionine.</text>
</comment>
<dbReference type="Gene3D" id="3.20.20.70">
    <property type="entry name" value="Aldolase class I"/>
    <property type="match status" value="1"/>
</dbReference>
<protein>
    <recommendedName>
        <fullName evidence="9">7-carboxy-7-deazaguanine synthase</fullName>
        <shortName evidence="9">CDG synthase</shortName>
        <ecNumber evidence="9">4.3.99.3</ecNumber>
    </recommendedName>
    <alternativeName>
        <fullName evidence="9">Queuosine biosynthesis protein QueE</fullName>
    </alternativeName>
</protein>
<comment type="function">
    <text evidence="9">Catalyzes the complex heterocyclic radical-mediated conversion of 6-carboxy-5,6,7,8-tetrahydropterin (CPH4) to 7-carboxy-7-deazaguanine (CDG), a step common to the biosynthetic pathways of all 7-deazapurine-containing compounds.</text>
</comment>
<evidence type="ECO:0000256" key="4">
    <source>
        <dbReference type="ARBA" id="ARBA00022785"/>
    </source>
</evidence>
<dbReference type="UniPathway" id="UPA00391"/>
<dbReference type="SUPFAM" id="SSF102114">
    <property type="entry name" value="Radical SAM enzymes"/>
    <property type="match status" value="1"/>
</dbReference>
<feature type="binding site" evidence="9">
    <location>
        <position position="92"/>
    </location>
    <ligand>
        <name>S-adenosyl-L-methionine</name>
        <dbReference type="ChEBI" id="CHEBI:59789"/>
    </ligand>
</feature>
<feature type="binding site" evidence="9">
    <location>
        <begin position="48"/>
        <end position="50"/>
    </location>
    <ligand>
        <name>S-adenosyl-L-methionine</name>
        <dbReference type="ChEBI" id="CHEBI:59789"/>
    </ligand>
</feature>
<comment type="cofactor">
    <cofactor evidence="9">
        <name>Mg(2+)</name>
        <dbReference type="ChEBI" id="CHEBI:18420"/>
    </cofactor>
</comment>
<dbReference type="InterPro" id="IPR030977">
    <property type="entry name" value="QueE_Cx14CxxC"/>
</dbReference>
<feature type="binding site" evidence="9">
    <location>
        <position position="90"/>
    </location>
    <ligand>
        <name>substrate</name>
    </ligand>
</feature>
<keyword evidence="7 9" id="KW-0411">Iron-sulfur</keyword>
<dbReference type="InterPro" id="IPR007197">
    <property type="entry name" value="rSAM"/>
</dbReference>
<feature type="binding site" evidence="9">
    <location>
        <begin position="173"/>
        <end position="176"/>
    </location>
    <ligand>
        <name>S-adenosyl-L-methionine</name>
        <dbReference type="ChEBI" id="CHEBI:59789"/>
    </ligand>
</feature>
<feature type="binding site" evidence="9">
    <location>
        <position position="51"/>
    </location>
    <ligand>
        <name>Mg(2+)</name>
        <dbReference type="ChEBI" id="CHEBI:18420"/>
    </ligand>
</feature>
<keyword evidence="6 9" id="KW-0408">Iron</keyword>
<comment type="caution">
    <text evidence="11">The sequence shown here is derived from an EMBL/GenBank/DDBJ whole genome shotgun (WGS) entry which is preliminary data.</text>
</comment>
<keyword evidence="12" id="KW-1185">Reference proteome</keyword>
<dbReference type="EC" id="4.3.99.3" evidence="9"/>
<dbReference type="CDD" id="cd01335">
    <property type="entry name" value="Radical_SAM"/>
    <property type="match status" value="1"/>
</dbReference>
<dbReference type="PROSITE" id="PS51918">
    <property type="entry name" value="RADICAL_SAM"/>
    <property type="match status" value="1"/>
</dbReference>
<comment type="pathway">
    <text evidence="9">Purine metabolism; 7-cyano-7-deazaguanine biosynthesis.</text>
</comment>
<feature type="binding site" evidence="9">
    <location>
        <position position="46"/>
    </location>
    <ligand>
        <name>[4Fe-4S] cluster</name>
        <dbReference type="ChEBI" id="CHEBI:49883"/>
        <note>4Fe-4S-S-AdoMet</note>
    </ligand>
</feature>
<gene>
    <name evidence="9 11" type="primary">queE</name>
    <name evidence="11" type="ORF">CKY28_01365</name>
</gene>
<feature type="domain" description="Radical SAM core" evidence="10">
    <location>
        <begin position="18"/>
        <end position="210"/>
    </location>
</feature>
<evidence type="ECO:0000313" key="12">
    <source>
        <dbReference type="Proteomes" id="UP000218151"/>
    </source>
</evidence>
<dbReference type="InterPro" id="IPR024924">
    <property type="entry name" value="7-CO-7-deazaguanine_synth-like"/>
</dbReference>
<comment type="similarity">
    <text evidence="9">Belongs to the radical SAM superfamily. 7-carboxy-7-deazaguanine synthase family.</text>
</comment>
<feature type="binding site" evidence="9">
    <location>
        <position position="27"/>
    </location>
    <ligand>
        <name>substrate</name>
    </ligand>
</feature>
<comment type="cofactor">
    <cofactor evidence="9">
        <name>S-adenosyl-L-methionine</name>
        <dbReference type="ChEBI" id="CHEBI:59789"/>
    </cofactor>
    <text evidence="9">Binds 1 S-adenosyl-L-methionine per subunit.</text>
</comment>
<dbReference type="GO" id="GO:0016840">
    <property type="term" value="F:carbon-nitrogen lyase activity"/>
    <property type="evidence" value="ECO:0007669"/>
    <property type="project" value="UniProtKB-UniRule"/>
</dbReference>
<keyword evidence="1 9" id="KW-0004">4Fe-4S</keyword>
<evidence type="ECO:0000256" key="5">
    <source>
        <dbReference type="ARBA" id="ARBA00022842"/>
    </source>
</evidence>
<organism evidence="11 12">
    <name type="scientific">Sphingomonas lenta</name>
    <dbReference type="NCBI Taxonomy" id="1141887"/>
    <lineage>
        <taxon>Bacteria</taxon>
        <taxon>Pseudomonadati</taxon>
        <taxon>Pseudomonadota</taxon>
        <taxon>Alphaproteobacteria</taxon>
        <taxon>Sphingomonadales</taxon>
        <taxon>Sphingomonadaceae</taxon>
        <taxon>Sphingomonas</taxon>
    </lineage>
</organism>
<dbReference type="AlphaFoldDB" id="A0A2A2SJL7"/>
<reference evidence="12" key="1">
    <citation type="submission" date="2017-09" db="EMBL/GenBank/DDBJ databases">
        <authorList>
            <person name="Feng G."/>
            <person name="Zhu H."/>
        </authorList>
    </citation>
    <scope>NUCLEOTIDE SEQUENCE [LARGE SCALE GENOMIC DNA]</scope>
    <source>
        <strain evidence="12">1PNM-20</strain>
    </source>
</reference>
<proteinExistence type="inferred from homology"/>
<feature type="binding site" evidence="9">
    <location>
        <position position="31"/>
    </location>
    <ligand>
        <name>[4Fe-4S] cluster</name>
        <dbReference type="ChEBI" id="CHEBI:49883"/>
        <note>4Fe-4S-S-AdoMet</note>
    </ligand>
</feature>
<keyword evidence="2 9" id="KW-0949">S-adenosyl-L-methionine</keyword>
<dbReference type="NCBIfam" id="TIGR04508">
    <property type="entry name" value="queE_Cx14CxxC"/>
    <property type="match status" value="1"/>
</dbReference>
<name>A0A2A2SJL7_9SPHN</name>
<dbReference type="SFLD" id="SFLDF00376">
    <property type="entry name" value="7-carboxy-7-deazaguanine_synth"/>
    <property type="match status" value="1"/>
</dbReference>
<keyword evidence="8 9" id="KW-0456">Lyase</keyword>
<evidence type="ECO:0000256" key="1">
    <source>
        <dbReference type="ARBA" id="ARBA00022485"/>
    </source>
</evidence>
<dbReference type="GO" id="GO:1904047">
    <property type="term" value="F:S-adenosyl-L-methionine binding"/>
    <property type="evidence" value="ECO:0007669"/>
    <property type="project" value="UniProtKB-UniRule"/>
</dbReference>
<keyword evidence="4 9" id="KW-0671">Queuosine biosynthesis</keyword>
<dbReference type="GO" id="GO:0000287">
    <property type="term" value="F:magnesium ion binding"/>
    <property type="evidence" value="ECO:0007669"/>
    <property type="project" value="UniProtKB-UniRule"/>
</dbReference>
<dbReference type="PANTHER" id="PTHR42836:SF1">
    <property type="entry name" value="7-CARBOXY-7-DEAZAGUANINE SYNTHASE"/>
    <property type="match status" value="1"/>
</dbReference>
<dbReference type="HAMAP" id="MF_00917">
    <property type="entry name" value="QueE"/>
    <property type="match status" value="1"/>
</dbReference>
<comment type="catalytic activity">
    <reaction evidence="9">
        <text>6-carboxy-5,6,7,8-tetrahydropterin + H(+) = 7-carboxy-7-carbaguanine + NH4(+)</text>
        <dbReference type="Rhea" id="RHEA:27974"/>
        <dbReference type="ChEBI" id="CHEBI:15378"/>
        <dbReference type="ChEBI" id="CHEBI:28938"/>
        <dbReference type="ChEBI" id="CHEBI:61032"/>
        <dbReference type="ChEBI" id="CHEBI:61036"/>
        <dbReference type="EC" id="4.3.99.3"/>
    </reaction>
</comment>
<comment type="caution">
    <text evidence="9">Lacks conserved residue(s) required for the propagation of feature annotation.</text>
</comment>
<feature type="binding site" evidence="9">
    <location>
        <begin position="133"/>
        <end position="135"/>
    </location>
    <ligand>
        <name>S-adenosyl-L-methionine</name>
        <dbReference type="ChEBI" id="CHEBI:59789"/>
    </ligand>
</feature>
<keyword evidence="3 9" id="KW-0479">Metal-binding</keyword>
<evidence type="ECO:0000256" key="3">
    <source>
        <dbReference type="ARBA" id="ARBA00022723"/>
    </source>
</evidence>
<evidence type="ECO:0000256" key="9">
    <source>
        <dbReference type="HAMAP-Rule" id="MF_00917"/>
    </source>
</evidence>
<keyword evidence="5 9" id="KW-0460">Magnesium</keyword>
<dbReference type="InterPro" id="IPR058240">
    <property type="entry name" value="rSAM_sf"/>
</dbReference>
<evidence type="ECO:0000256" key="8">
    <source>
        <dbReference type="ARBA" id="ARBA00023239"/>
    </source>
</evidence>
<comment type="subunit">
    <text evidence="9">Homodimer.</text>
</comment>
<dbReference type="Proteomes" id="UP000218151">
    <property type="component" value="Unassembled WGS sequence"/>
</dbReference>
<evidence type="ECO:0000256" key="7">
    <source>
        <dbReference type="ARBA" id="ARBA00023014"/>
    </source>
</evidence>
<evidence type="ECO:0000256" key="2">
    <source>
        <dbReference type="ARBA" id="ARBA00022691"/>
    </source>
</evidence>
<dbReference type="EMBL" id="NSLI01000001">
    <property type="protein sequence ID" value="PAX09432.1"/>
    <property type="molecule type" value="Genomic_DNA"/>
</dbReference>
<evidence type="ECO:0000256" key="6">
    <source>
        <dbReference type="ARBA" id="ARBA00023004"/>
    </source>
</evidence>
<feature type="binding site" evidence="9">
    <location>
        <position position="49"/>
    </location>
    <ligand>
        <name>[4Fe-4S] cluster</name>
        <dbReference type="ChEBI" id="CHEBI:49883"/>
        <note>4Fe-4S-S-AdoMet</note>
    </ligand>
</feature>
<dbReference type="PANTHER" id="PTHR42836">
    <property type="entry name" value="7-CARBOXY-7-DEAZAGUANINE SYNTHASE"/>
    <property type="match status" value="1"/>
</dbReference>
<dbReference type="PIRSF" id="PIRSF000370">
    <property type="entry name" value="QueE"/>
    <property type="match status" value="1"/>
</dbReference>
<feature type="binding site" evidence="9">
    <location>
        <begin position="12"/>
        <end position="14"/>
    </location>
    <ligand>
        <name>substrate</name>
    </ligand>
</feature>
<dbReference type="RefSeq" id="WP_095996539.1">
    <property type="nucleotide sequence ID" value="NZ_NSLI01000001.1"/>
</dbReference>
<evidence type="ECO:0000259" key="10">
    <source>
        <dbReference type="PROSITE" id="PS51918"/>
    </source>
</evidence>
<accession>A0A2A2SJL7</accession>
<dbReference type="OrthoDB" id="9792276at2"/>